<comment type="catalytic activity">
    <reaction evidence="8">
        <text>DNA(n) + a 2'-deoxyribonucleoside 5'-triphosphate = DNA(n+1) + diphosphate</text>
        <dbReference type="Rhea" id="RHEA:22508"/>
        <dbReference type="Rhea" id="RHEA-COMP:17339"/>
        <dbReference type="Rhea" id="RHEA-COMP:17340"/>
        <dbReference type="ChEBI" id="CHEBI:33019"/>
        <dbReference type="ChEBI" id="CHEBI:61560"/>
        <dbReference type="ChEBI" id="CHEBI:173112"/>
        <dbReference type="EC" id="2.7.7.7"/>
    </reaction>
</comment>
<dbReference type="GO" id="GO:0000166">
    <property type="term" value="F:nucleotide binding"/>
    <property type="evidence" value="ECO:0007669"/>
    <property type="project" value="InterPro"/>
</dbReference>
<dbReference type="GO" id="GO:0042575">
    <property type="term" value="C:DNA polymerase complex"/>
    <property type="evidence" value="ECO:0007669"/>
    <property type="project" value="UniProtKB-ARBA"/>
</dbReference>
<dbReference type="InterPro" id="IPR023211">
    <property type="entry name" value="DNA_pol_palm_dom_sf"/>
</dbReference>
<dbReference type="Gene3D" id="3.40.960.10">
    <property type="entry name" value="VSR Endonuclease"/>
    <property type="match status" value="1"/>
</dbReference>
<dbReference type="PANTHER" id="PTHR33568:SF3">
    <property type="entry name" value="DNA-DIRECTED DNA POLYMERASE"/>
    <property type="match status" value="1"/>
</dbReference>
<evidence type="ECO:0000256" key="2">
    <source>
        <dbReference type="ARBA" id="ARBA00012417"/>
    </source>
</evidence>
<keyword evidence="5" id="KW-0235">DNA replication</keyword>
<keyword evidence="6" id="KW-0239">DNA-directed DNA polymerase</keyword>
<dbReference type="InterPro" id="IPR012337">
    <property type="entry name" value="RNaseH-like_sf"/>
</dbReference>
<evidence type="ECO:0000256" key="3">
    <source>
        <dbReference type="ARBA" id="ARBA00022679"/>
    </source>
</evidence>
<keyword evidence="3" id="KW-0808">Transferase</keyword>
<evidence type="ECO:0000256" key="4">
    <source>
        <dbReference type="ARBA" id="ARBA00022695"/>
    </source>
</evidence>
<dbReference type="PANTHER" id="PTHR33568">
    <property type="entry name" value="DNA POLYMERASE"/>
    <property type="match status" value="1"/>
</dbReference>
<feature type="region of interest" description="Disordered" evidence="9">
    <location>
        <begin position="89"/>
        <end position="115"/>
    </location>
</feature>
<dbReference type="Gene3D" id="3.90.1600.10">
    <property type="entry name" value="Palm domain of DNA polymerase"/>
    <property type="match status" value="1"/>
</dbReference>
<dbReference type="InterPro" id="IPR004868">
    <property type="entry name" value="DNA-dir_DNA_pol_B_mt/vir"/>
</dbReference>
<comment type="caution">
    <text evidence="11">The sequence shown here is derived from an EMBL/GenBank/DDBJ whole genome shotgun (WGS) entry which is preliminary data.</text>
</comment>
<dbReference type="InterPro" id="IPR043502">
    <property type="entry name" value="DNA/RNA_pol_sf"/>
</dbReference>
<proteinExistence type="inferred from homology"/>
<dbReference type="EMBL" id="BGPR01091284">
    <property type="protein sequence ID" value="GBM22652.1"/>
    <property type="molecule type" value="Genomic_DNA"/>
</dbReference>
<dbReference type="GO" id="GO:0006260">
    <property type="term" value="P:DNA replication"/>
    <property type="evidence" value="ECO:0007669"/>
    <property type="project" value="UniProtKB-KW"/>
</dbReference>
<dbReference type="Proteomes" id="UP000499080">
    <property type="component" value="Unassembled WGS sequence"/>
</dbReference>
<evidence type="ECO:0000256" key="6">
    <source>
        <dbReference type="ARBA" id="ARBA00022932"/>
    </source>
</evidence>
<name>A0A4Y2E0S2_ARAVE</name>
<dbReference type="Pfam" id="PF03175">
    <property type="entry name" value="DNA_pol_B_2"/>
    <property type="match status" value="3"/>
</dbReference>
<evidence type="ECO:0000256" key="8">
    <source>
        <dbReference type="ARBA" id="ARBA00049244"/>
    </source>
</evidence>
<evidence type="ECO:0000256" key="1">
    <source>
        <dbReference type="ARBA" id="ARBA00005755"/>
    </source>
</evidence>
<dbReference type="OrthoDB" id="6513969at2759"/>
<dbReference type="Gene3D" id="3.30.420.10">
    <property type="entry name" value="Ribonuclease H-like superfamily/Ribonuclease H"/>
    <property type="match status" value="1"/>
</dbReference>
<evidence type="ECO:0000256" key="9">
    <source>
        <dbReference type="SAM" id="MobiDB-lite"/>
    </source>
</evidence>
<keyword evidence="7" id="KW-0238">DNA-binding</keyword>
<gene>
    <name evidence="11" type="ORF">AVEN_191991_1</name>
</gene>
<dbReference type="AlphaFoldDB" id="A0A4Y2E0S2"/>
<dbReference type="GO" id="GO:0003677">
    <property type="term" value="F:DNA binding"/>
    <property type="evidence" value="ECO:0007669"/>
    <property type="project" value="UniProtKB-KW"/>
</dbReference>
<evidence type="ECO:0000313" key="11">
    <source>
        <dbReference type="EMBL" id="GBM22652.1"/>
    </source>
</evidence>
<feature type="non-terminal residue" evidence="11">
    <location>
        <position position="1"/>
    </location>
</feature>
<evidence type="ECO:0000256" key="5">
    <source>
        <dbReference type="ARBA" id="ARBA00022705"/>
    </source>
</evidence>
<reference evidence="11 12" key="1">
    <citation type="journal article" date="2019" name="Sci. Rep.">
        <title>Orb-weaving spider Araneus ventricosus genome elucidates the spidroin gene catalogue.</title>
        <authorList>
            <person name="Kono N."/>
            <person name="Nakamura H."/>
            <person name="Ohtoshi R."/>
            <person name="Moran D.A.P."/>
            <person name="Shinohara A."/>
            <person name="Yoshida Y."/>
            <person name="Fujiwara M."/>
            <person name="Mori M."/>
            <person name="Tomita M."/>
            <person name="Arakawa K."/>
        </authorList>
    </citation>
    <scope>NUCLEOTIDE SEQUENCE [LARGE SCALE GENOMIC DNA]</scope>
</reference>
<accession>A0A4Y2E0S2</accession>
<feature type="domain" description="DNA-directed DNA polymerase family B mitochondria/virus" evidence="10">
    <location>
        <begin position="606"/>
        <end position="796"/>
    </location>
</feature>
<dbReference type="SUPFAM" id="SSF56672">
    <property type="entry name" value="DNA/RNA polymerases"/>
    <property type="match status" value="1"/>
</dbReference>
<evidence type="ECO:0000313" key="12">
    <source>
        <dbReference type="Proteomes" id="UP000499080"/>
    </source>
</evidence>
<feature type="non-terminal residue" evidence="11">
    <location>
        <position position="1270"/>
    </location>
</feature>
<keyword evidence="12" id="KW-1185">Reference proteome</keyword>
<dbReference type="InterPro" id="IPR036397">
    <property type="entry name" value="RNaseH_sf"/>
</dbReference>
<feature type="compositionally biased region" description="Basic and acidic residues" evidence="9">
    <location>
        <begin position="94"/>
        <end position="110"/>
    </location>
</feature>
<keyword evidence="4" id="KW-0548">Nucleotidyltransferase</keyword>
<dbReference type="GO" id="GO:0003887">
    <property type="term" value="F:DNA-directed DNA polymerase activity"/>
    <property type="evidence" value="ECO:0007669"/>
    <property type="project" value="UniProtKB-KW"/>
</dbReference>
<protein>
    <recommendedName>
        <fullName evidence="2">DNA-directed DNA polymerase</fullName>
        <ecNumber evidence="2">2.7.7.7</ecNumber>
    </recommendedName>
</protein>
<organism evidence="11 12">
    <name type="scientific">Araneus ventricosus</name>
    <name type="common">Orbweaver spider</name>
    <name type="synonym">Epeira ventricosa</name>
    <dbReference type="NCBI Taxonomy" id="182803"/>
    <lineage>
        <taxon>Eukaryota</taxon>
        <taxon>Metazoa</taxon>
        <taxon>Ecdysozoa</taxon>
        <taxon>Arthropoda</taxon>
        <taxon>Chelicerata</taxon>
        <taxon>Arachnida</taxon>
        <taxon>Araneae</taxon>
        <taxon>Araneomorphae</taxon>
        <taxon>Entelegynae</taxon>
        <taxon>Araneoidea</taxon>
        <taxon>Araneidae</taxon>
        <taxon>Araneus</taxon>
    </lineage>
</organism>
<feature type="domain" description="DNA-directed DNA polymerase family B mitochondria/virus" evidence="10">
    <location>
        <begin position="934"/>
        <end position="1093"/>
    </location>
</feature>
<evidence type="ECO:0000259" key="10">
    <source>
        <dbReference type="Pfam" id="PF03175"/>
    </source>
</evidence>
<dbReference type="EC" id="2.7.7.7" evidence="2"/>
<dbReference type="SUPFAM" id="SSF53098">
    <property type="entry name" value="Ribonuclease H-like"/>
    <property type="match status" value="1"/>
</dbReference>
<sequence length="1270" mass="145513">AFYDDEDILLGDSTQAFLEYDDDKCGGDSTQKFLEYDDDHFRDISQSAENPHQYKEGNPMDVDVCKAKQLKQTSIDSFLVDKNHYGRGVQRQSLRKEGNKDSSESSRVSDDLLAIPGPSGVHHVNTVSGIHVDSNSSKKNIVPEDMLAIPGPSGVQQVNTVSDSHDDSGIIIHKKRSSLCKKYQGEQIIFEATVNPSGFASSVWGLLLINLINTVRRLITEILQRSTVGLSPHDLIRICVFAPGLDYPISTCLHNVAAMTVETLLYEICKVLQSKKNLRLDEKLIFDVVTIKRPRGAGKKPVLNIGIDRLRKKSVISIPFDDEGICCARALVVGHAAATNHPKYNSIRNGKWPLQKTLALQLHQNSGVPVSACGLDEIKKFEQFLNIQIHVISSENFNKLIYKGVEKTLKLYLWHHDNHYDLIKSMSGFLGKKLYCSHCDKGYEHYCEHRCENRCNECYSENCVGNTPRTCRNCFRTFKSEECFDGHLAITGKKLLSICQQIFQCKICHQVIERKKRSPDQHICGESKCISCKQYVCMNDHLCFLEKKTPKTASEKLIFFDFEVMQETGEHIVNFAVLQYFGGEEVVFEGKDTVKKFCEFLFSRRHEGYTAIAHNLKGYDGQFILAHLLSQGIKPQIITSGSKIMSMEVSSYKIRFIDSLNFLTMPLSNYPKTFGLEELTKGYFPHLYNTEENQTYVGTLPDITYYAPNFMNTAEREKFMNWYEERKEQPFDFRKELYEYCKSDVDILRRCCLQFRADFLAINGVDPFSYSTIASVCMAVYRSKHLPAEKIPMIPVRGYTASNNFSKESIEWLKYMEHTLGVEICHALNGRGEKNIHGIHVDGYCEETKTVFEFYGCFFHGCEVCFNRDDINPVSKIPMWALLKKTKERAAKIRSSGFNLKEMWEHDFLRMKRNDVSLKEFCSQLEIVERMNPRDAFYGGRTNATRLFYDGEAKCVDFTSLYPYVNKYCSYPTGHPEIITSNFGDISEYFGIVKCSILPPRGLYHPVLPFRSKGKLTFPLCSSCVETRCSTCEHEDSARVRRGTWVTVEVEKAVEVGYRIEKIYEVHHFKERTTSLFKTYINTFLKTKQEASGWPEKCQIPEEKSEYVRNYEEHEGISLNPDNIEKNPGKRQVSKLCLNSFWGRWGMKENKMQTSFVSSLPEFNDLLTDTTKEVCDIYFPNESLAALKWKMKEEFCPQSDQTNVYLAAFTTAHARLKLYREIEKLGEAVLYYDTDSIIYASNGINDPEIGDFLGDFTDELEGDVIVKFVS</sequence>
<evidence type="ECO:0000256" key="7">
    <source>
        <dbReference type="ARBA" id="ARBA00023125"/>
    </source>
</evidence>
<comment type="similarity">
    <text evidence="1">Belongs to the DNA polymerase type-B family.</text>
</comment>
<feature type="domain" description="DNA-directed DNA polymerase family B mitochondria/virus" evidence="10">
    <location>
        <begin position="1125"/>
        <end position="1223"/>
    </location>
</feature>